<evidence type="ECO:0000256" key="2">
    <source>
        <dbReference type="ARBA" id="ARBA00022833"/>
    </source>
</evidence>
<protein>
    <recommendedName>
        <fullName evidence="4">Enoyl reductase (ER) domain-containing protein</fullName>
    </recommendedName>
</protein>
<evidence type="ECO:0000256" key="1">
    <source>
        <dbReference type="ARBA" id="ARBA00022723"/>
    </source>
</evidence>
<evidence type="ECO:0000313" key="5">
    <source>
        <dbReference type="EMBL" id="CAG9805684.1"/>
    </source>
</evidence>
<organism evidence="5 6">
    <name type="scientific">Chironomus riparius</name>
    <dbReference type="NCBI Taxonomy" id="315576"/>
    <lineage>
        <taxon>Eukaryota</taxon>
        <taxon>Metazoa</taxon>
        <taxon>Ecdysozoa</taxon>
        <taxon>Arthropoda</taxon>
        <taxon>Hexapoda</taxon>
        <taxon>Insecta</taxon>
        <taxon>Pterygota</taxon>
        <taxon>Neoptera</taxon>
        <taxon>Endopterygota</taxon>
        <taxon>Diptera</taxon>
        <taxon>Nematocera</taxon>
        <taxon>Chironomoidea</taxon>
        <taxon>Chironomidae</taxon>
        <taxon>Chironominae</taxon>
        <taxon>Chironomus</taxon>
    </lineage>
</organism>
<reference evidence="5" key="1">
    <citation type="submission" date="2022-01" db="EMBL/GenBank/DDBJ databases">
        <authorList>
            <person name="King R."/>
        </authorList>
    </citation>
    <scope>NUCLEOTIDE SEQUENCE</scope>
</reference>
<dbReference type="Pfam" id="PF13602">
    <property type="entry name" value="ADH_zinc_N_2"/>
    <property type="match status" value="1"/>
</dbReference>
<sequence>MTIADSLNQLKMQMKTELTERQNEFLMYGRSSSMEKGEINRLCRQVSIESPNLLKGDCVYNAIVPVGNCPPKGARILVVYAGACYRRARETSNSSIGSLNQEQLCREMSDISFTAAALAQMQSAGSYGRENSLSQTSPQNCGYRDAALFPGFEVAGVIESLGSELKSTCGFTVGQRVCLYPYDGVPAGYSEIFVVPDLRYLIPIPDNLELSVAAMLPTGALLAMSSILSAHKIIDNLHKKSKDANKPVKLLIVGTGGLALWTLRIAAQHFYTKDSKDKVEITVASLRDEGLEMAKHEFENINFVQWSEDLYEKQLIERTLDSCNGLVDIVIDFGTTSRSLHRSLQCLNDGGVVLISEETAEKLLPKFSRKAEERKQHIEPVPLGTIEQLHEVVRLVANNEITPPPHTVFPAEQAAEVIRKLVHSEIPGRAILKFHDIE</sequence>
<dbReference type="SUPFAM" id="SSF51735">
    <property type="entry name" value="NAD(P)-binding Rossmann-fold domains"/>
    <property type="match status" value="1"/>
</dbReference>
<dbReference type="InterPro" id="IPR011032">
    <property type="entry name" value="GroES-like_sf"/>
</dbReference>
<keyword evidence="3" id="KW-0560">Oxidoreductase</keyword>
<gene>
    <name evidence="5" type="ORF">CHIRRI_LOCUS8553</name>
</gene>
<name>A0A9N9WUD0_9DIPT</name>
<reference evidence="5" key="2">
    <citation type="submission" date="2022-10" db="EMBL/GenBank/DDBJ databases">
        <authorList>
            <consortium name="ENA_rothamsted_submissions"/>
            <consortium name="culmorum"/>
            <person name="King R."/>
        </authorList>
    </citation>
    <scope>NUCLEOTIDE SEQUENCE</scope>
</reference>
<proteinExistence type="predicted"/>
<dbReference type="Proteomes" id="UP001153620">
    <property type="component" value="Chromosome 2"/>
</dbReference>
<keyword evidence="2" id="KW-0862">Zinc</keyword>
<dbReference type="Gene3D" id="3.40.50.720">
    <property type="entry name" value="NAD(P)-binding Rossmann-like Domain"/>
    <property type="match status" value="1"/>
</dbReference>
<dbReference type="InterPro" id="IPR020843">
    <property type="entry name" value="ER"/>
</dbReference>
<dbReference type="PANTHER" id="PTHR42683">
    <property type="entry name" value="ALDEHYDE REDUCTASE"/>
    <property type="match status" value="1"/>
</dbReference>
<accession>A0A9N9WUD0</accession>
<dbReference type="GO" id="GO:0046872">
    <property type="term" value="F:metal ion binding"/>
    <property type="evidence" value="ECO:0007669"/>
    <property type="project" value="UniProtKB-KW"/>
</dbReference>
<dbReference type="EMBL" id="OU895878">
    <property type="protein sequence ID" value="CAG9805684.1"/>
    <property type="molecule type" value="Genomic_DNA"/>
</dbReference>
<dbReference type="InterPro" id="IPR047109">
    <property type="entry name" value="CAD-like"/>
</dbReference>
<dbReference type="OrthoDB" id="1879366at2759"/>
<evidence type="ECO:0000313" key="6">
    <source>
        <dbReference type="Proteomes" id="UP001153620"/>
    </source>
</evidence>
<dbReference type="Gene3D" id="3.90.180.10">
    <property type="entry name" value="Medium-chain alcohol dehydrogenases, catalytic domain"/>
    <property type="match status" value="1"/>
</dbReference>
<feature type="domain" description="Enoyl reductase (ER)" evidence="4">
    <location>
        <begin position="56"/>
        <end position="432"/>
    </location>
</feature>
<evidence type="ECO:0000256" key="3">
    <source>
        <dbReference type="ARBA" id="ARBA00023002"/>
    </source>
</evidence>
<dbReference type="GO" id="GO:0016616">
    <property type="term" value="F:oxidoreductase activity, acting on the CH-OH group of donors, NAD or NADP as acceptor"/>
    <property type="evidence" value="ECO:0007669"/>
    <property type="project" value="InterPro"/>
</dbReference>
<dbReference type="InterPro" id="IPR036291">
    <property type="entry name" value="NAD(P)-bd_dom_sf"/>
</dbReference>
<keyword evidence="6" id="KW-1185">Reference proteome</keyword>
<evidence type="ECO:0000259" key="4">
    <source>
        <dbReference type="SMART" id="SM00829"/>
    </source>
</evidence>
<dbReference type="AlphaFoldDB" id="A0A9N9WUD0"/>
<dbReference type="SMART" id="SM00829">
    <property type="entry name" value="PKS_ER"/>
    <property type="match status" value="1"/>
</dbReference>
<dbReference type="FunFam" id="3.40.50.720:FF:000405">
    <property type="entry name" value="Uncharacterized protein, isoform A"/>
    <property type="match status" value="1"/>
</dbReference>
<dbReference type="SUPFAM" id="SSF50129">
    <property type="entry name" value="GroES-like"/>
    <property type="match status" value="1"/>
</dbReference>
<keyword evidence="1" id="KW-0479">Metal-binding</keyword>